<dbReference type="Gene3D" id="1.10.260.40">
    <property type="entry name" value="lambda repressor-like DNA-binding domains"/>
    <property type="match status" value="1"/>
</dbReference>
<dbReference type="Pfam" id="PF00532">
    <property type="entry name" value="Peripla_BP_1"/>
    <property type="match status" value="1"/>
</dbReference>
<gene>
    <name evidence="5" type="ORF">ASZ90_003244</name>
</gene>
<organism evidence="5">
    <name type="scientific">hydrocarbon metagenome</name>
    <dbReference type="NCBI Taxonomy" id="938273"/>
    <lineage>
        <taxon>unclassified sequences</taxon>
        <taxon>metagenomes</taxon>
        <taxon>ecological metagenomes</taxon>
    </lineage>
</organism>
<keyword evidence="1" id="KW-0805">Transcription regulation</keyword>
<dbReference type="SMART" id="SM00354">
    <property type="entry name" value="HTH_LACI"/>
    <property type="match status" value="1"/>
</dbReference>
<dbReference type="GO" id="GO:0000976">
    <property type="term" value="F:transcription cis-regulatory region binding"/>
    <property type="evidence" value="ECO:0007669"/>
    <property type="project" value="TreeGrafter"/>
</dbReference>
<proteinExistence type="predicted"/>
<dbReference type="PROSITE" id="PS50932">
    <property type="entry name" value="HTH_LACI_2"/>
    <property type="match status" value="1"/>
</dbReference>
<sequence>MKDKAITLSDIAQKLNVSIVTVSKALRDHPDISKQTTKLIKKVSAEMGYSPNFMARNLSARNTNTIGVIVPKIAHFFFGSIIEKIYDVAFENNYEIILMVSQENAEREKKHVQTLLSMKVDGIIISISQETKDYEIFETVKRRGVPLVFMDRVPEIEGVNTVAVDDYTGAYKAIEHAINIGYTRIGHFAGYTKINIGYGRSKGFIDAMNKHGIEVNPDWLIEGGFGEKYGYEAFMKLYKANNLPDLIFTVTYPVALGVYQAVHEVGLKIPDTIDLLCFGNAKMQSLLSPALSCIDQPTHTIAEKSMELLLDNIRLSEDFETKNELIETSLILRETCVAKNKSLFTESGAHNIAAGN</sequence>
<dbReference type="CDD" id="cd06267">
    <property type="entry name" value="PBP1_LacI_sugar_binding-like"/>
    <property type="match status" value="1"/>
</dbReference>
<dbReference type="InterPro" id="IPR001761">
    <property type="entry name" value="Peripla_BP/Lac1_sug-bd_dom"/>
</dbReference>
<dbReference type="PANTHER" id="PTHR30146">
    <property type="entry name" value="LACI-RELATED TRANSCRIPTIONAL REPRESSOR"/>
    <property type="match status" value="1"/>
</dbReference>
<feature type="domain" description="HTH lacI-type" evidence="4">
    <location>
        <begin position="6"/>
        <end position="60"/>
    </location>
</feature>
<dbReference type="SUPFAM" id="SSF53822">
    <property type="entry name" value="Periplasmic binding protein-like I"/>
    <property type="match status" value="1"/>
</dbReference>
<evidence type="ECO:0000313" key="5">
    <source>
        <dbReference type="EMBL" id="KUG26908.1"/>
    </source>
</evidence>
<reference evidence="5" key="1">
    <citation type="journal article" date="2015" name="Proc. Natl. Acad. Sci. U.S.A.">
        <title>Networks of energetic and metabolic interactions define dynamics in microbial communities.</title>
        <authorList>
            <person name="Embree M."/>
            <person name="Liu J.K."/>
            <person name="Al-Bassam M.M."/>
            <person name="Zengler K."/>
        </authorList>
    </citation>
    <scope>NUCLEOTIDE SEQUENCE</scope>
</reference>
<dbReference type="AlphaFoldDB" id="A0A0W8G1H9"/>
<evidence type="ECO:0000259" key="4">
    <source>
        <dbReference type="PROSITE" id="PS50932"/>
    </source>
</evidence>
<dbReference type="GO" id="GO:0003700">
    <property type="term" value="F:DNA-binding transcription factor activity"/>
    <property type="evidence" value="ECO:0007669"/>
    <property type="project" value="TreeGrafter"/>
</dbReference>
<dbReference type="InterPro" id="IPR028082">
    <property type="entry name" value="Peripla_BP_I"/>
</dbReference>
<evidence type="ECO:0000256" key="3">
    <source>
        <dbReference type="ARBA" id="ARBA00023163"/>
    </source>
</evidence>
<evidence type="ECO:0000256" key="2">
    <source>
        <dbReference type="ARBA" id="ARBA00023125"/>
    </source>
</evidence>
<evidence type="ECO:0000256" key="1">
    <source>
        <dbReference type="ARBA" id="ARBA00023015"/>
    </source>
</evidence>
<keyword evidence="2" id="KW-0238">DNA-binding</keyword>
<protein>
    <submittedName>
        <fullName evidence="5">Laci family transcriptional regulator</fullName>
    </submittedName>
</protein>
<dbReference type="InterPro" id="IPR000843">
    <property type="entry name" value="HTH_LacI"/>
</dbReference>
<dbReference type="Gene3D" id="3.40.50.2300">
    <property type="match status" value="2"/>
</dbReference>
<dbReference type="InterPro" id="IPR010982">
    <property type="entry name" value="Lambda_DNA-bd_dom_sf"/>
</dbReference>
<accession>A0A0W8G1H9</accession>
<dbReference type="CDD" id="cd01392">
    <property type="entry name" value="HTH_LacI"/>
    <property type="match status" value="1"/>
</dbReference>
<dbReference type="Pfam" id="PF00356">
    <property type="entry name" value="LacI"/>
    <property type="match status" value="1"/>
</dbReference>
<dbReference type="EMBL" id="LNQE01000389">
    <property type="protein sequence ID" value="KUG26908.1"/>
    <property type="molecule type" value="Genomic_DNA"/>
</dbReference>
<name>A0A0W8G1H9_9ZZZZ</name>
<dbReference type="SUPFAM" id="SSF47413">
    <property type="entry name" value="lambda repressor-like DNA-binding domains"/>
    <property type="match status" value="1"/>
</dbReference>
<keyword evidence="3" id="KW-0804">Transcription</keyword>
<dbReference type="PANTHER" id="PTHR30146:SF109">
    <property type="entry name" value="HTH-TYPE TRANSCRIPTIONAL REGULATOR GALS"/>
    <property type="match status" value="1"/>
</dbReference>
<comment type="caution">
    <text evidence="5">The sequence shown here is derived from an EMBL/GenBank/DDBJ whole genome shotgun (WGS) entry which is preliminary data.</text>
</comment>